<evidence type="ECO:0000259" key="10">
    <source>
        <dbReference type="PROSITE" id="PS51123"/>
    </source>
</evidence>
<dbReference type="InterPro" id="IPR006665">
    <property type="entry name" value="OmpA-like"/>
</dbReference>
<evidence type="ECO:0000256" key="2">
    <source>
        <dbReference type="ARBA" id="ARBA00008914"/>
    </source>
</evidence>
<dbReference type="PROSITE" id="PS51123">
    <property type="entry name" value="OMPA_2"/>
    <property type="match status" value="1"/>
</dbReference>
<evidence type="ECO:0000313" key="11">
    <source>
        <dbReference type="EMBL" id="MFD0738969.1"/>
    </source>
</evidence>
<dbReference type="EMBL" id="JBHTIH010000003">
    <property type="protein sequence ID" value="MFD0738969.1"/>
    <property type="molecule type" value="Genomic_DNA"/>
</dbReference>
<dbReference type="SUPFAM" id="SSF103088">
    <property type="entry name" value="OmpA-like"/>
    <property type="match status" value="1"/>
</dbReference>
<feature type="transmembrane region" description="Helical" evidence="9">
    <location>
        <begin position="17"/>
        <end position="37"/>
    </location>
</feature>
<keyword evidence="11" id="KW-0969">Cilium</keyword>
<evidence type="ECO:0000256" key="6">
    <source>
        <dbReference type="ARBA" id="ARBA00023136"/>
    </source>
</evidence>
<feature type="domain" description="OmpA-like" evidence="10">
    <location>
        <begin position="163"/>
        <end position="283"/>
    </location>
</feature>
<dbReference type="Pfam" id="PF13677">
    <property type="entry name" value="MotB_plug"/>
    <property type="match status" value="1"/>
</dbReference>
<evidence type="ECO:0000256" key="3">
    <source>
        <dbReference type="ARBA" id="ARBA00022475"/>
    </source>
</evidence>
<comment type="subcellular location">
    <subcellularLocation>
        <location evidence="1">Cell membrane</location>
        <topology evidence="1">Single-pass membrane protein</topology>
    </subcellularLocation>
</comment>
<accession>A0ABW2YKN3</accession>
<sequence length="370" mass="38869">MARKHQHEDHVNHEAWAIPYGDLVTLLLAFFVVMYSISSVNEGKYRAVSDALSSAFGGTPRTISPLQLGQAQQRGSAFDRPSPQTAGGKSGPAAASPVTLVRVKQALDMPTFGKQTRTQATAQAAAQRALRERDQQLNSLGTKIQHALTELVRQKLVTVRRGRTFLEVEIQSDILFASGVAEPSAVATATVRKLAAVLHGAPNALRVEGYTDDRPIRTAQFLSNWELSAARAASVVHVLAAEGVNAQRMAVVGYGEHQPIADNTTDAGRNANRRVLLVILAAPQGPDAVPETGPTIALEPQPAPEAPEAAAAAARTADAATPSTPAGRAVTRAPVRTPGARHGTGVVRHRVEKAPSTSVAAQLAPQPGAG</sequence>
<evidence type="ECO:0000256" key="7">
    <source>
        <dbReference type="PROSITE-ProRule" id="PRU00473"/>
    </source>
</evidence>
<keyword evidence="4 9" id="KW-0812">Transmembrane</keyword>
<evidence type="ECO:0000256" key="4">
    <source>
        <dbReference type="ARBA" id="ARBA00022692"/>
    </source>
</evidence>
<dbReference type="InterPro" id="IPR025713">
    <property type="entry name" value="MotB-like_N_dom"/>
</dbReference>
<dbReference type="Gene3D" id="3.30.1330.60">
    <property type="entry name" value="OmpA-like domain"/>
    <property type="match status" value="1"/>
</dbReference>
<comment type="similarity">
    <text evidence="2">Belongs to the MotB family.</text>
</comment>
<keyword evidence="5 9" id="KW-1133">Transmembrane helix</keyword>
<keyword evidence="12" id="KW-1185">Reference proteome</keyword>
<evidence type="ECO:0000256" key="8">
    <source>
        <dbReference type="SAM" id="MobiDB-lite"/>
    </source>
</evidence>
<dbReference type="Proteomes" id="UP001597090">
    <property type="component" value="Unassembled WGS sequence"/>
</dbReference>
<keyword evidence="11" id="KW-0282">Flagellum</keyword>
<keyword evidence="3" id="KW-1003">Cell membrane</keyword>
<dbReference type="CDD" id="cd07185">
    <property type="entry name" value="OmpA_C-like"/>
    <property type="match status" value="1"/>
</dbReference>
<organism evidence="11 12">
    <name type="scientific">Lysobacter koreensis</name>
    <dbReference type="NCBI Taxonomy" id="266122"/>
    <lineage>
        <taxon>Bacteria</taxon>
        <taxon>Pseudomonadati</taxon>
        <taxon>Pseudomonadota</taxon>
        <taxon>Gammaproteobacteria</taxon>
        <taxon>Lysobacterales</taxon>
        <taxon>Lysobacteraceae</taxon>
        <taxon>Lysobacter</taxon>
    </lineage>
</organism>
<reference evidence="12" key="1">
    <citation type="journal article" date="2019" name="Int. J. Syst. Evol. Microbiol.">
        <title>The Global Catalogue of Microorganisms (GCM) 10K type strain sequencing project: providing services to taxonomists for standard genome sequencing and annotation.</title>
        <authorList>
            <consortium name="The Broad Institute Genomics Platform"/>
            <consortium name="The Broad Institute Genome Sequencing Center for Infectious Disease"/>
            <person name="Wu L."/>
            <person name="Ma J."/>
        </authorList>
    </citation>
    <scope>NUCLEOTIDE SEQUENCE [LARGE SCALE GENOMIC DNA]</scope>
    <source>
        <strain evidence="12">CCUG 55491</strain>
    </source>
</reference>
<evidence type="ECO:0000256" key="9">
    <source>
        <dbReference type="SAM" id="Phobius"/>
    </source>
</evidence>
<dbReference type="PANTHER" id="PTHR30329">
    <property type="entry name" value="STATOR ELEMENT OF FLAGELLAR MOTOR COMPLEX"/>
    <property type="match status" value="1"/>
</dbReference>
<comment type="caution">
    <text evidence="11">The sequence shown here is derived from an EMBL/GenBank/DDBJ whole genome shotgun (WGS) entry which is preliminary data.</text>
</comment>
<name>A0ABW2YKN3_9GAMM</name>
<dbReference type="RefSeq" id="WP_386811990.1">
    <property type="nucleotide sequence ID" value="NZ_JBHTIH010000003.1"/>
</dbReference>
<dbReference type="PANTHER" id="PTHR30329:SF20">
    <property type="entry name" value="EXPORTED PROTEIN"/>
    <property type="match status" value="1"/>
</dbReference>
<dbReference type="Pfam" id="PF00691">
    <property type="entry name" value="OmpA"/>
    <property type="match status" value="1"/>
</dbReference>
<dbReference type="NCBIfam" id="NF006541">
    <property type="entry name" value="PRK09038.1"/>
    <property type="match status" value="1"/>
</dbReference>
<evidence type="ECO:0000256" key="5">
    <source>
        <dbReference type="ARBA" id="ARBA00022989"/>
    </source>
</evidence>
<dbReference type="InterPro" id="IPR036737">
    <property type="entry name" value="OmpA-like_sf"/>
</dbReference>
<feature type="region of interest" description="Disordered" evidence="8">
    <location>
        <begin position="299"/>
        <end position="370"/>
    </location>
</feature>
<evidence type="ECO:0000256" key="1">
    <source>
        <dbReference type="ARBA" id="ARBA00004162"/>
    </source>
</evidence>
<dbReference type="InterPro" id="IPR050330">
    <property type="entry name" value="Bact_OuterMem_StrucFunc"/>
</dbReference>
<feature type="region of interest" description="Disordered" evidence="8">
    <location>
        <begin position="68"/>
        <end position="95"/>
    </location>
</feature>
<feature type="compositionally biased region" description="Low complexity" evidence="8">
    <location>
        <begin position="306"/>
        <end position="326"/>
    </location>
</feature>
<keyword evidence="6 7" id="KW-0472">Membrane</keyword>
<keyword evidence="11" id="KW-0966">Cell projection</keyword>
<proteinExistence type="inferred from homology"/>
<gene>
    <name evidence="11" type="primary">motD</name>
    <name evidence="11" type="ORF">ACFQZQ_06710</name>
</gene>
<protein>
    <submittedName>
        <fullName evidence="11">Flagellar motor protein MotD</fullName>
    </submittedName>
</protein>
<evidence type="ECO:0000313" key="12">
    <source>
        <dbReference type="Proteomes" id="UP001597090"/>
    </source>
</evidence>